<keyword evidence="3" id="KW-0813">Transport</keyword>
<keyword evidence="4" id="KW-1003">Cell membrane</keyword>
<dbReference type="PANTHER" id="PTHR30433:SF4">
    <property type="entry name" value="MOTILITY PROTEIN A"/>
    <property type="match status" value="1"/>
</dbReference>
<dbReference type="InterPro" id="IPR047055">
    <property type="entry name" value="MotA-like"/>
</dbReference>
<keyword evidence="8" id="KW-0375">Hydrogen ion transport</keyword>
<keyword evidence="7" id="KW-0283">Flagellar rotation</keyword>
<dbReference type="GO" id="GO:0005886">
    <property type="term" value="C:plasma membrane"/>
    <property type="evidence" value="ECO:0007669"/>
    <property type="project" value="UniProtKB-SubCell"/>
</dbReference>
<evidence type="ECO:0000256" key="4">
    <source>
        <dbReference type="ARBA" id="ARBA00022475"/>
    </source>
</evidence>
<dbReference type="EMBL" id="JMIU01000001">
    <property type="protein sequence ID" value="KDN95715.1"/>
    <property type="molecule type" value="Genomic_DNA"/>
</dbReference>
<evidence type="ECO:0000256" key="12">
    <source>
        <dbReference type="SAM" id="Phobius"/>
    </source>
</evidence>
<dbReference type="STRING" id="28885.EI16_05315"/>
<dbReference type="Pfam" id="PF01618">
    <property type="entry name" value="MotA_ExbB"/>
    <property type="match status" value="1"/>
</dbReference>
<name>A0A067A066_HYDMR</name>
<dbReference type="GO" id="GO:1902600">
    <property type="term" value="P:proton transmembrane transport"/>
    <property type="evidence" value="ECO:0007669"/>
    <property type="project" value="UniProtKB-KW"/>
</dbReference>
<sequence>MISKPLAILIIIGSFIGGFLMEGGVLSSLWHPSELVIILGIAFGVFLAATPVYVWGKTMVYLGRFFKGGRVNKKIYVELLGLLDELSRLARAQGVLALEAHITSPEDSSIFMNYPLILKHRELKKFIVDNFSYLLLNPPQALDFKHYLEDQIHDIIHSMMEVPRATGKISGLLPGFGIVAAVMGVILTMNLLGGDMDVAKIGSSIGAALVGTLTGIFFSFAVVAPFTHATEVMIRQDQAIFEVAAAFLYAFSHGVSPSMAAEIGRQRIPPDFEIKRDGP</sequence>
<evidence type="ECO:0000256" key="10">
    <source>
        <dbReference type="ARBA" id="ARBA00023065"/>
    </source>
</evidence>
<feature type="transmembrane region" description="Helical" evidence="12">
    <location>
        <begin position="7"/>
        <end position="30"/>
    </location>
</feature>
<evidence type="ECO:0000259" key="14">
    <source>
        <dbReference type="Pfam" id="PF20560"/>
    </source>
</evidence>
<keyword evidence="9 12" id="KW-1133">Transmembrane helix</keyword>
<protein>
    <submittedName>
        <fullName evidence="15">Biopolymer transporter ExbB</fullName>
    </submittedName>
</protein>
<dbReference type="InterPro" id="IPR046786">
    <property type="entry name" value="MotA_N"/>
</dbReference>
<reference evidence="15 16" key="1">
    <citation type="submission" date="2014-04" db="EMBL/GenBank/DDBJ databases">
        <title>Draft genome sequence of Hydrogenovibrio marinus MH-110, a model organism for aerobic H2 metabolism.</title>
        <authorList>
            <person name="Cha H.J."/>
            <person name="Jo B.H."/>
            <person name="Hwang B.H."/>
        </authorList>
    </citation>
    <scope>NUCLEOTIDE SEQUENCE [LARGE SCALE GENOMIC DNA]</scope>
    <source>
        <strain evidence="15 16">MH-110</strain>
    </source>
</reference>
<feature type="domain" description="MotA/TolQ/ExbB proton channel" evidence="13">
    <location>
        <begin position="139"/>
        <end position="234"/>
    </location>
</feature>
<feature type="domain" description="Motility protein A N-terminal" evidence="14">
    <location>
        <begin position="8"/>
        <end position="94"/>
    </location>
</feature>
<proteinExistence type="inferred from homology"/>
<feature type="transmembrane region" description="Helical" evidence="12">
    <location>
        <begin position="36"/>
        <end position="56"/>
    </location>
</feature>
<evidence type="ECO:0000256" key="8">
    <source>
        <dbReference type="ARBA" id="ARBA00022781"/>
    </source>
</evidence>
<keyword evidence="16" id="KW-1185">Reference proteome</keyword>
<comment type="caution">
    <text evidence="15">The sequence shown here is derived from an EMBL/GenBank/DDBJ whole genome shotgun (WGS) entry which is preliminary data.</text>
</comment>
<evidence type="ECO:0000256" key="1">
    <source>
        <dbReference type="ARBA" id="ARBA00004651"/>
    </source>
</evidence>
<dbReference type="InterPro" id="IPR000540">
    <property type="entry name" value="Flag_MotA_CS"/>
</dbReference>
<keyword evidence="5" id="KW-0145">Chemotaxis</keyword>
<evidence type="ECO:0000256" key="2">
    <source>
        <dbReference type="ARBA" id="ARBA00008038"/>
    </source>
</evidence>
<evidence type="ECO:0000259" key="13">
    <source>
        <dbReference type="Pfam" id="PF01618"/>
    </source>
</evidence>
<keyword evidence="11 12" id="KW-0472">Membrane</keyword>
<evidence type="ECO:0000256" key="11">
    <source>
        <dbReference type="ARBA" id="ARBA00023136"/>
    </source>
</evidence>
<dbReference type="AlphaFoldDB" id="A0A067A066"/>
<evidence type="ECO:0000256" key="7">
    <source>
        <dbReference type="ARBA" id="ARBA00022779"/>
    </source>
</evidence>
<keyword evidence="6 12" id="KW-0812">Transmembrane</keyword>
<evidence type="ECO:0000256" key="6">
    <source>
        <dbReference type="ARBA" id="ARBA00022692"/>
    </source>
</evidence>
<dbReference type="Pfam" id="PF20560">
    <property type="entry name" value="MotA_N"/>
    <property type="match status" value="1"/>
</dbReference>
<dbReference type="GO" id="GO:0006935">
    <property type="term" value="P:chemotaxis"/>
    <property type="evidence" value="ECO:0007669"/>
    <property type="project" value="UniProtKB-KW"/>
</dbReference>
<feature type="transmembrane region" description="Helical" evidence="12">
    <location>
        <begin position="169"/>
        <end position="193"/>
    </location>
</feature>
<organism evidence="15 16">
    <name type="scientific">Hydrogenovibrio marinus</name>
    <dbReference type="NCBI Taxonomy" id="28885"/>
    <lineage>
        <taxon>Bacteria</taxon>
        <taxon>Pseudomonadati</taxon>
        <taxon>Pseudomonadota</taxon>
        <taxon>Gammaproteobacteria</taxon>
        <taxon>Thiotrichales</taxon>
        <taxon>Piscirickettsiaceae</taxon>
        <taxon>Hydrogenovibrio</taxon>
    </lineage>
</organism>
<feature type="transmembrane region" description="Helical" evidence="12">
    <location>
        <begin position="205"/>
        <end position="226"/>
    </location>
</feature>
<keyword evidence="10" id="KW-0406">Ion transport</keyword>
<gene>
    <name evidence="15" type="ORF">EI16_05315</name>
</gene>
<comment type="similarity">
    <text evidence="2">Belongs to the MotA family.</text>
</comment>
<comment type="subcellular location">
    <subcellularLocation>
        <location evidence="1">Cell membrane</location>
        <topology evidence="1">Multi-pass membrane protein</topology>
    </subcellularLocation>
</comment>
<evidence type="ECO:0000256" key="9">
    <source>
        <dbReference type="ARBA" id="ARBA00022989"/>
    </source>
</evidence>
<evidence type="ECO:0000256" key="3">
    <source>
        <dbReference type="ARBA" id="ARBA00022448"/>
    </source>
</evidence>
<dbReference type="InterPro" id="IPR002898">
    <property type="entry name" value="MotA_ExbB_proton_chnl"/>
</dbReference>
<evidence type="ECO:0000313" key="16">
    <source>
        <dbReference type="Proteomes" id="UP000027341"/>
    </source>
</evidence>
<evidence type="ECO:0000256" key="5">
    <source>
        <dbReference type="ARBA" id="ARBA00022500"/>
    </source>
</evidence>
<dbReference type="PANTHER" id="PTHR30433">
    <property type="entry name" value="CHEMOTAXIS PROTEIN MOTA"/>
    <property type="match status" value="1"/>
</dbReference>
<dbReference type="PROSITE" id="PS01307">
    <property type="entry name" value="MOTA"/>
    <property type="match status" value="1"/>
</dbReference>
<dbReference type="GO" id="GO:0071978">
    <property type="term" value="P:bacterial-type flagellum-dependent swarming motility"/>
    <property type="evidence" value="ECO:0007669"/>
    <property type="project" value="InterPro"/>
</dbReference>
<evidence type="ECO:0000313" key="15">
    <source>
        <dbReference type="EMBL" id="KDN95715.1"/>
    </source>
</evidence>
<dbReference type="Proteomes" id="UP000027341">
    <property type="component" value="Unassembled WGS sequence"/>
</dbReference>
<accession>A0A067A066</accession>